<dbReference type="Proteomes" id="UP001140949">
    <property type="component" value="Unassembled WGS sequence"/>
</dbReference>
<accession>A0AAX6FXY3</accession>
<reference evidence="2" key="1">
    <citation type="journal article" date="2023" name="GigaByte">
        <title>Genome assembly of the bearded iris, Iris pallida Lam.</title>
        <authorList>
            <person name="Bruccoleri R.E."/>
            <person name="Oakeley E.J."/>
            <person name="Faust A.M.E."/>
            <person name="Altorfer M."/>
            <person name="Dessus-Babus S."/>
            <person name="Burckhardt D."/>
            <person name="Oertli M."/>
            <person name="Naumann U."/>
            <person name="Petersen F."/>
            <person name="Wong J."/>
        </authorList>
    </citation>
    <scope>NUCLEOTIDE SEQUENCE</scope>
    <source>
        <strain evidence="2">GSM-AAB239-AS_SAM_17_03QT</strain>
    </source>
</reference>
<dbReference type="PANTHER" id="PTHR12224:SF0">
    <property type="entry name" value="BETA-1,4-MANNOSYL-GLYCOPROTEIN 4-BETA-N-ACETYLGLUCOSAMINYLTRANSFERASE"/>
    <property type="match status" value="1"/>
</dbReference>
<protein>
    <submittedName>
        <fullName evidence="2">Uncharacterized protein</fullName>
    </submittedName>
</protein>
<comment type="caution">
    <text evidence="2">The sequence shown here is derived from an EMBL/GenBank/DDBJ whole genome shotgun (WGS) entry which is preliminary data.</text>
</comment>
<dbReference type="GO" id="GO:0003830">
    <property type="term" value="F:beta-1,4-mannosylglycoprotein 4-beta-N-acetylglucosaminyltransferase activity"/>
    <property type="evidence" value="ECO:0007669"/>
    <property type="project" value="InterPro"/>
</dbReference>
<reference evidence="2" key="2">
    <citation type="submission" date="2023-04" db="EMBL/GenBank/DDBJ databases">
        <authorList>
            <person name="Bruccoleri R.E."/>
            <person name="Oakeley E.J."/>
            <person name="Faust A.-M."/>
            <person name="Dessus-Babus S."/>
            <person name="Altorfer M."/>
            <person name="Burckhardt D."/>
            <person name="Oertli M."/>
            <person name="Naumann U."/>
            <person name="Petersen F."/>
            <person name="Wong J."/>
        </authorList>
    </citation>
    <scope>NUCLEOTIDE SEQUENCE</scope>
    <source>
        <strain evidence="2">GSM-AAB239-AS_SAM_17_03QT</strain>
        <tissue evidence="2">Leaf</tissue>
    </source>
</reference>
<evidence type="ECO:0000256" key="1">
    <source>
        <dbReference type="SAM" id="MobiDB-lite"/>
    </source>
</evidence>
<sequence>MRAPGIRPEGPHRPLRRRPGLRLLRLPPRPEDHLLPPARIQDVICRGADLFDMLPEEYTFQAIIAKLGAIPSSFSAVRLQGYLLQNVDKYRYLLPGNCKRESG</sequence>
<keyword evidence="3" id="KW-1185">Reference proteome</keyword>
<dbReference type="Pfam" id="PF04724">
    <property type="entry name" value="Glyco_transf_17"/>
    <property type="match status" value="1"/>
</dbReference>
<dbReference type="GO" id="GO:0016020">
    <property type="term" value="C:membrane"/>
    <property type="evidence" value="ECO:0007669"/>
    <property type="project" value="InterPro"/>
</dbReference>
<organism evidence="2 3">
    <name type="scientific">Iris pallida</name>
    <name type="common">Sweet iris</name>
    <dbReference type="NCBI Taxonomy" id="29817"/>
    <lineage>
        <taxon>Eukaryota</taxon>
        <taxon>Viridiplantae</taxon>
        <taxon>Streptophyta</taxon>
        <taxon>Embryophyta</taxon>
        <taxon>Tracheophyta</taxon>
        <taxon>Spermatophyta</taxon>
        <taxon>Magnoliopsida</taxon>
        <taxon>Liliopsida</taxon>
        <taxon>Asparagales</taxon>
        <taxon>Iridaceae</taxon>
        <taxon>Iridoideae</taxon>
        <taxon>Irideae</taxon>
        <taxon>Iris</taxon>
    </lineage>
</organism>
<dbReference type="EMBL" id="JANAVB010024999">
    <property type="protein sequence ID" value="KAJ6821284.1"/>
    <property type="molecule type" value="Genomic_DNA"/>
</dbReference>
<dbReference type="InterPro" id="IPR006813">
    <property type="entry name" value="Glyco_trans_17"/>
</dbReference>
<evidence type="ECO:0000313" key="2">
    <source>
        <dbReference type="EMBL" id="KAJ6821284.1"/>
    </source>
</evidence>
<dbReference type="AlphaFoldDB" id="A0AAX6FXY3"/>
<dbReference type="PANTHER" id="PTHR12224">
    <property type="entry name" value="BETA-1,4-MANNOSYL-GLYCOPROTEIN BETA-1,4-N-ACETYLGLUCOSAMINYL-TRANSFERASE"/>
    <property type="match status" value="1"/>
</dbReference>
<gene>
    <name evidence="2" type="ORF">M6B38_392575</name>
</gene>
<dbReference type="GO" id="GO:0006044">
    <property type="term" value="P:N-acetylglucosamine metabolic process"/>
    <property type="evidence" value="ECO:0007669"/>
    <property type="project" value="TreeGrafter"/>
</dbReference>
<feature type="region of interest" description="Disordered" evidence="1">
    <location>
        <begin position="1"/>
        <end position="21"/>
    </location>
</feature>
<evidence type="ECO:0000313" key="3">
    <source>
        <dbReference type="Proteomes" id="UP001140949"/>
    </source>
</evidence>
<proteinExistence type="predicted"/>
<name>A0AAX6FXY3_IRIPA</name>